<evidence type="ECO:0000313" key="1">
    <source>
        <dbReference type="EMBL" id="KAE8318819.1"/>
    </source>
</evidence>
<name>A0A5N6WG97_9EURO</name>
<proteinExistence type="predicted"/>
<sequence>MYTLLCLDNHGNCKKSPHSPYPTLHSSRIPSPLVNPPIHTSDTHNPILEYNDKPRIVNGFPEIVVALHSYPCLPHLFSFTNRRCLHQNETLALEKWRTIGL</sequence>
<organism evidence="1 2">
    <name type="scientific">Aspergillus transmontanensis</name>
    <dbReference type="NCBI Taxonomy" id="1034304"/>
    <lineage>
        <taxon>Eukaryota</taxon>
        <taxon>Fungi</taxon>
        <taxon>Dikarya</taxon>
        <taxon>Ascomycota</taxon>
        <taxon>Pezizomycotina</taxon>
        <taxon>Eurotiomycetes</taxon>
        <taxon>Eurotiomycetidae</taxon>
        <taxon>Eurotiales</taxon>
        <taxon>Aspergillaceae</taxon>
        <taxon>Aspergillus</taxon>
        <taxon>Aspergillus subgen. Circumdati</taxon>
    </lineage>
</organism>
<protein>
    <submittedName>
        <fullName evidence="1">Uncharacterized protein</fullName>
    </submittedName>
</protein>
<accession>A0A5N6WG97</accession>
<dbReference type="EMBL" id="ML738296">
    <property type="protein sequence ID" value="KAE8318819.1"/>
    <property type="molecule type" value="Genomic_DNA"/>
</dbReference>
<dbReference type="Proteomes" id="UP000325433">
    <property type="component" value="Unassembled WGS sequence"/>
</dbReference>
<reference evidence="2" key="1">
    <citation type="submission" date="2019-04" db="EMBL/GenBank/DDBJ databases">
        <title>Friends and foes A comparative genomics studyof 23 Aspergillus species from section Flavi.</title>
        <authorList>
            <consortium name="DOE Joint Genome Institute"/>
            <person name="Kjaerbolling I."/>
            <person name="Vesth T."/>
            <person name="Frisvad J.C."/>
            <person name="Nybo J.L."/>
            <person name="Theobald S."/>
            <person name="Kildgaard S."/>
            <person name="Isbrandt T."/>
            <person name="Kuo A."/>
            <person name="Sato A."/>
            <person name="Lyhne E.K."/>
            <person name="Kogle M.E."/>
            <person name="Wiebenga A."/>
            <person name="Kun R.S."/>
            <person name="Lubbers R.J."/>
            <person name="Makela M.R."/>
            <person name="Barry K."/>
            <person name="Chovatia M."/>
            <person name="Clum A."/>
            <person name="Daum C."/>
            <person name="Haridas S."/>
            <person name="He G."/>
            <person name="LaButti K."/>
            <person name="Lipzen A."/>
            <person name="Mondo S."/>
            <person name="Riley R."/>
            <person name="Salamov A."/>
            <person name="Simmons B.A."/>
            <person name="Magnuson J.K."/>
            <person name="Henrissat B."/>
            <person name="Mortensen U.H."/>
            <person name="Larsen T.O."/>
            <person name="Devries R.P."/>
            <person name="Grigoriev I.V."/>
            <person name="Machida M."/>
            <person name="Baker S.E."/>
            <person name="Andersen M.R."/>
        </authorList>
    </citation>
    <scope>NUCLEOTIDE SEQUENCE [LARGE SCALE GENOMIC DNA]</scope>
    <source>
        <strain evidence="2">CBS 130015</strain>
    </source>
</reference>
<dbReference type="AlphaFoldDB" id="A0A5N6WG97"/>
<keyword evidence="2" id="KW-1185">Reference proteome</keyword>
<gene>
    <name evidence="1" type="ORF">BDV41DRAFT_330335</name>
</gene>
<evidence type="ECO:0000313" key="2">
    <source>
        <dbReference type="Proteomes" id="UP000325433"/>
    </source>
</evidence>